<evidence type="ECO:0000313" key="5">
    <source>
        <dbReference type="EMBL" id="PWW48598.1"/>
    </source>
</evidence>
<protein>
    <recommendedName>
        <fullName evidence="3">DNA gyrase inhibitor YacG</fullName>
    </recommendedName>
</protein>
<comment type="similarity">
    <text evidence="3">Belongs to the DNA gyrase inhibitor YacG family.</text>
</comment>
<comment type="cofactor">
    <cofactor evidence="3">
        <name>Zn(2+)</name>
        <dbReference type="ChEBI" id="CHEBI:29105"/>
    </cofactor>
    <text evidence="3">Binds 1 zinc ion.</text>
</comment>
<name>A0A317RET1_9BURK</name>
<keyword evidence="6" id="KW-1185">Reference proteome</keyword>
<comment type="function">
    <text evidence="3">Inhibits all the catalytic activities of DNA gyrase by preventing its interaction with DNA. Acts by binding directly to the C-terminal domain of GyrB, which probably disrupts DNA binding by the gyrase.</text>
</comment>
<dbReference type="SUPFAM" id="SSF57716">
    <property type="entry name" value="Glucocorticoid receptor-like (DNA-binding domain)"/>
    <property type="match status" value="1"/>
</dbReference>
<feature type="binding site" evidence="3">
    <location>
        <position position="39"/>
    </location>
    <ligand>
        <name>Zn(2+)</name>
        <dbReference type="ChEBI" id="CHEBI:29105"/>
    </ligand>
</feature>
<gene>
    <name evidence="3" type="primary">yacG</name>
    <name evidence="5" type="ORF">DFR36_101101</name>
</gene>
<feature type="binding site" evidence="3">
    <location>
        <position position="23"/>
    </location>
    <ligand>
        <name>Zn(2+)</name>
        <dbReference type="ChEBI" id="CHEBI:29105"/>
    </ligand>
</feature>
<keyword evidence="2 3" id="KW-0862">Zinc</keyword>
<comment type="subunit">
    <text evidence="3">Interacts with GyrB.</text>
</comment>
<keyword evidence="1 3" id="KW-0479">Metal-binding</keyword>
<feature type="binding site" evidence="3">
    <location>
        <position position="43"/>
    </location>
    <ligand>
        <name>Zn(2+)</name>
        <dbReference type="ChEBI" id="CHEBI:29105"/>
    </ligand>
</feature>
<dbReference type="Gene3D" id="3.30.50.10">
    <property type="entry name" value="Erythroid Transcription Factor GATA-1, subunit A"/>
    <property type="match status" value="1"/>
</dbReference>
<evidence type="ECO:0000256" key="1">
    <source>
        <dbReference type="ARBA" id="ARBA00022723"/>
    </source>
</evidence>
<dbReference type="PANTHER" id="PTHR36150">
    <property type="entry name" value="DNA GYRASE INHIBITOR YACG"/>
    <property type="match status" value="1"/>
</dbReference>
<dbReference type="InterPro" id="IPR013088">
    <property type="entry name" value="Znf_NHR/GATA"/>
</dbReference>
<evidence type="ECO:0000256" key="3">
    <source>
        <dbReference type="HAMAP-Rule" id="MF_00649"/>
    </source>
</evidence>
<feature type="binding site" evidence="3">
    <location>
        <position position="20"/>
    </location>
    <ligand>
        <name>Zn(2+)</name>
        <dbReference type="ChEBI" id="CHEBI:29105"/>
    </ligand>
</feature>
<reference evidence="5 6" key="1">
    <citation type="submission" date="2018-05" db="EMBL/GenBank/DDBJ databases">
        <title>Genomic Encyclopedia of Type Strains, Phase IV (KMG-IV): sequencing the most valuable type-strain genomes for metagenomic binning, comparative biology and taxonomic classification.</title>
        <authorList>
            <person name="Goeker M."/>
        </authorList>
    </citation>
    <scope>NUCLEOTIDE SEQUENCE [LARGE SCALE GENOMIC DNA]</scope>
    <source>
        <strain evidence="5 6">DSM 26006</strain>
    </source>
</reference>
<dbReference type="GO" id="GO:0008270">
    <property type="term" value="F:zinc ion binding"/>
    <property type="evidence" value="ECO:0007669"/>
    <property type="project" value="UniProtKB-UniRule"/>
</dbReference>
<dbReference type="AlphaFoldDB" id="A0A317RET1"/>
<accession>A0A317RET1</accession>
<dbReference type="Proteomes" id="UP000246483">
    <property type="component" value="Unassembled WGS sequence"/>
</dbReference>
<dbReference type="Pfam" id="PF03884">
    <property type="entry name" value="YacG"/>
    <property type="match status" value="1"/>
</dbReference>
<proteinExistence type="inferred from homology"/>
<comment type="caution">
    <text evidence="5">The sequence shown here is derived from an EMBL/GenBank/DDBJ whole genome shotgun (WGS) entry which is preliminary data.</text>
</comment>
<dbReference type="RefSeq" id="WP_075807037.1">
    <property type="nucleotide sequence ID" value="NZ_ALEE01000451.1"/>
</dbReference>
<dbReference type="PANTHER" id="PTHR36150:SF1">
    <property type="entry name" value="DNA GYRASE INHIBITOR YACG"/>
    <property type="match status" value="1"/>
</dbReference>
<dbReference type="OrthoDB" id="9809663at2"/>
<organism evidence="5 6">
    <name type="scientific">Melaminivora alkalimesophila</name>
    <dbReference type="NCBI Taxonomy" id="1165852"/>
    <lineage>
        <taxon>Bacteria</taxon>
        <taxon>Pseudomonadati</taxon>
        <taxon>Pseudomonadota</taxon>
        <taxon>Betaproteobacteria</taxon>
        <taxon>Burkholderiales</taxon>
        <taxon>Comamonadaceae</taxon>
        <taxon>Melaminivora</taxon>
    </lineage>
</organism>
<dbReference type="GO" id="GO:0006355">
    <property type="term" value="P:regulation of DNA-templated transcription"/>
    <property type="evidence" value="ECO:0007669"/>
    <property type="project" value="InterPro"/>
</dbReference>
<dbReference type="InterPro" id="IPR005584">
    <property type="entry name" value="DNA_gyrase_inhibitor_YacG"/>
</dbReference>
<dbReference type="HAMAP" id="MF_00649">
    <property type="entry name" value="DNA_gyrase_inhibitor_YacG"/>
    <property type="match status" value="1"/>
</dbReference>
<evidence type="ECO:0000256" key="2">
    <source>
        <dbReference type="ARBA" id="ARBA00022833"/>
    </source>
</evidence>
<feature type="region of interest" description="Disordered" evidence="4">
    <location>
        <begin position="54"/>
        <end position="76"/>
    </location>
</feature>
<evidence type="ECO:0000256" key="4">
    <source>
        <dbReference type="SAM" id="MobiDB-lite"/>
    </source>
</evidence>
<dbReference type="EMBL" id="QGUB01000001">
    <property type="protein sequence ID" value="PWW48598.1"/>
    <property type="molecule type" value="Genomic_DNA"/>
</dbReference>
<dbReference type="GO" id="GO:0008657">
    <property type="term" value="F:DNA topoisomerase type II (double strand cut, ATP-hydrolyzing) inhibitor activity"/>
    <property type="evidence" value="ECO:0007669"/>
    <property type="project" value="UniProtKB-UniRule"/>
</dbReference>
<evidence type="ECO:0000313" key="6">
    <source>
        <dbReference type="Proteomes" id="UP000246483"/>
    </source>
</evidence>
<sequence>MASDTPAPPSPTPPAREVRCPCCGGPSLYGPQNPFRPFCSRRCRQIDLGAWANEEFRVPAETPAQDAPYGDPRHEP</sequence>